<dbReference type="Proteomes" id="UP001055879">
    <property type="component" value="Linkage Group LG17"/>
</dbReference>
<name>A0ACB8XJM1_ARCLA</name>
<keyword evidence="2" id="KW-1185">Reference proteome</keyword>
<comment type="caution">
    <text evidence="1">The sequence shown here is derived from an EMBL/GenBank/DDBJ whole genome shotgun (WGS) entry which is preliminary data.</text>
</comment>
<sequence>MQKTTTSVPELLSFSALSGGETLDEESKWKQEETQQIGQRCGSGKLLDWDETVVHQGQRYDNEKQLGYRCCARINYKERLRRSRKSSPTMKDVSKPVCNRLLEKSDAV</sequence>
<organism evidence="1 2">
    <name type="scientific">Arctium lappa</name>
    <name type="common">Greater burdock</name>
    <name type="synonym">Lappa major</name>
    <dbReference type="NCBI Taxonomy" id="4217"/>
    <lineage>
        <taxon>Eukaryota</taxon>
        <taxon>Viridiplantae</taxon>
        <taxon>Streptophyta</taxon>
        <taxon>Embryophyta</taxon>
        <taxon>Tracheophyta</taxon>
        <taxon>Spermatophyta</taxon>
        <taxon>Magnoliopsida</taxon>
        <taxon>eudicotyledons</taxon>
        <taxon>Gunneridae</taxon>
        <taxon>Pentapetalae</taxon>
        <taxon>asterids</taxon>
        <taxon>campanulids</taxon>
        <taxon>Asterales</taxon>
        <taxon>Asteraceae</taxon>
        <taxon>Carduoideae</taxon>
        <taxon>Cardueae</taxon>
        <taxon>Arctiinae</taxon>
        <taxon>Arctium</taxon>
    </lineage>
</organism>
<proteinExistence type="predicted"/>
<reference evidence="1 2" key="2">
    <citation type="journal article" date="2022" name="Mol. Ecol. Resour.">
        <title>The genomes of chicory, endive, great burdock and yacon provide insights into Asteraceae paleo-polyploidization history and plant inulin production.</title>
        <authorList>
            <person name="Fan W."/>
            <person name="Wang S."/>
            <person name="Wang H."/>
            <person name="Wang A."/>
            <person name="Jiang F."/>
            <person name="Liu H."/>
            <person name="Zhao H."/>
            <person name="Xu D."/>
            <person name="Zhang Y."/>
        </authorList>
    </citation>
    <scope>NUCLEOTIDE SEQUENCE [LARGE SCALE GENOMIC DNA]</scope>
    <source>
        <strain evidence="2">cv. Niubang</strain>
    </source>
</reference>
<accession>A0ACB8XJM1</accession>
<reference evidence="2" key="1">
    <citation type="journal article" date="2022" name="Mol. Ecol. Resour.">
        <title>The genomes of chicory, endive, great burdock and yacon provide insights into Asteraceae palaeo-polyploidization history and plant inulin production.</title>
        <authorList>
            <person name="Fan W."/>
            <person name="Wang S."/>
            <person name="Wang H."/>
            <person name="Wang A."/>
            <person name="Jiang F."/>
            <person name="Liu H."/>
            <person name="Zhao H."/>
            <person name="Xu D."/>
            <person name="Zhang Y."/>
        </authorList>
    </citation>
    <scope>NUCLEOTIDE SEQUENCE [LARGE SCALE GENOMIC DNA]</scope>
    <source>
        <strain evidence="2">cv. Niubang</strain>
    </source>
</reference>
<protein>
    <submittedName>
        <fullName evidence="1">Uncharacterized protein</fullName>
    </submittedName>
</protein>
<evidence type="ECO:0000313" key="2">
    <source>
        <dbReference type="Proteomes" id="UP001055879"/>
    </source>
</evidence>
<gene>
    <name evidence="1" type="ORF">L6452_42519</name>
</gene>
<evidence type="ECO:0000313" key="1">
    <source>
        <dbReference type="EMBL" id="KAI3667461.1"/>
    </source>
</evidence>
<dbReference type="EMBL" id="CM042063">
    <property type="protein sequence ID" value="KAI3667461.1"/>
    <property type="molecule type" value="Genomic_DNA"/>
</dbReference>